<protein>
    <recommendedName>
        <fullName evidence="3">Tellurite resistance protein TerB</fullName>
    </recommendedName>
</protein>
<proteinExistence type="predicted"/>
<reference evidence="1" key="2">
    <citation type="submission" date="2020-09" db="EMBL/GenBank/DDBJ databases">
        <authorList>
            <person name="Sun Q."/>
            <person name="Kim S."/>
        </authorList>
    </citation>
    <scope>NUCLEOTIDE SEQUENCE</scope>
    <source>
        <strain evidence="1">KCTC 32182</strain>
    </source>
</reference>
<sequence length="139" mass="16016">MRTYQRNSPEAIARILAMFMITDGNMDERELDALEKLHTYDLIGLDRRRFTQILTDYCDDISDEADEADGTIRLIDKARVDTLLEDITDQGKRILTCAIAIDLSKSDGEISDPEIALLRYMMQKWHISLEDIEARFAKS</sequence>
<organism evidence="1 2">
    <name type="scientific">Paludibacterium paludis</name>
    <dbReference type="NCBI Taxonomy" id="1225769"/>
    <lineage>
        <taxon>Bacteria</taxon>
        <taxon>Pseudomonadati</taxon>
        <taxon>Pseudomonadota</taxon>
        <taxon>Betaproteobacteria</taxon>
        <taxon>Neisseriales</taxon>
        <taxon>Chromobacteriaceae</taxon>
        <taxon>Paludibacterium</taxon>
    </lineage>
</organism>
<comment type="caution">
    <text evidence="1">The sequence shown here is derived from an EMBL/GenBank/DDBJ whole genome shotgun (WGS) entry which is preliminary data.</text>
</comment>
<dbReference type="EMBL" id="BMYX01000015">
    <property type="protein sequence ID" value="GGY20499.1"/>
    <property type="molecule type" value="Genomic_DNA"/>
</dbReference>
<accession>A0A918P464</accession>
<dbReference type="RefSeq" id="WP_189534829.1">
    <property type="nucleotide sequence ID" value="NZ_BMYX01000015.1"/>
</dbReference>
<evidence type="ECO:0008006" key="3">
    <source>
        <dbReference type="Google" id="ProtNLM"/>
    </source>
</evidence>
<dbReference type="InterPro" id="IPR029024">
    <property type="entry name" value="TerB-like"/>
</dbReference>
<evidence type="ECO:0000313" key="2">
    <source>
        <dbReference type="Proteomes" id="UP000645257"/>
    </source>
</evidence>
<dbReference type="SUPFAM" id="SSF158682">
    <property type="entry name" value="TerB-like"/>
    <property type="match status" value="1"/>
</dbReference>
<dbReference type="AlphaFoldDB" id="A0A918P464"/>
<dbReference type="Gene3D" id="1.10.3680.10">
    <property type="entry name" value="TerB-like"/>
    <property type="match status" value="1"/>
</dbReference>
<evidence type="ECO:0000313" key="1">
    <source>
        <dbReference type="EMBL" id="GGY20499.1"/>
    </source>
</evidence>
<dbReference type="Proteomes" id="UP000645257">
    <property type="component" value="Unassembled WGS sequence"/>
</dbReference>
<name>A0A918P464_9NEIS</name>
<gene>
    <name evidence="1" type="ORF">GCM10011289_25090</name>
</gene>
<keyword evidence="2" id="KW-1185">Reference proteome</keyword>
<reference evidence="1" key="1">
    <citation type="journal article" date="2014" name="Int. J. Syst. Evol. Microbiol.">
        <title>Complete genome sequence of Corynebacterium casei LMG S-19264T (=DSM 44701T), isolated from a smear-ripened cheese.</title>
        <authorList>
            <consortium name="US DOE Joint Genome Institute (JGI-PGF)"/>
            <person name="Walter F."/>
            <person name="Albersmeier A."/>
            <person name="Kalinowski J."/>
            <person name="Ruckert C."/>
        </authorList>
    </citation>
    <scope>NUCLEOTIDE SEQUENCE</scope>
    <source>
        <strain evidence="1">KCTC 32182</strain>
    </source>
</reference>